<dbReference type="Proteomes" id="UP000567179">
    <property type="component" value="Unassembled WGS sequence"/>
</dbReference>
<dbReference type="SUPFAM" id="SSF52540">
    <property type="entry name" value="P-loop containing nucleoside triphosphate hydrolases"/>
    <property type="match status" value="1"/>
</dbReference>
<dbReference type="AlphaFoldDB" id="A0A8H5F843"/>
<sequence length="345" mass="39413">MDISNAIITGGVFTVTNSNCPQLYYYQEAPLRSSRTMDRFLDAVAHSAFHNSVERSDPICKAHSPNAVAHAALRQRIRIWATQSHQQTGYNDDGSQVIYSVSVPMPILWLTGRSGTGKSALAQSIAEELDAQRRLLARFFFDRADATRNHPRAFVATLAYQMYQNVPPPFQERMLAVIERDPLVFKRSMAVQFEQLIRGPLHDLIADGYFDGTMAARVFVIDGLDECLDTAMRRCVLDTIFNAVTRDQLPFVFFISCRPEQDIQIDFDSHRKVVETLVLEKQQLCVASPDKEQFLRENFLAALIDHPYCQYQDLPFAHFLLFSNIHNFFHIDSEHHRAVGLPRMD</sequence>
<organism evidence="3 4">
    <name type="scientific">Psilocybe cf. subviscida</name>
    <dbReference type="NCBI Taxonomy" id="2480587"/>
    <lineage>
        <taxon>Eukaryota</taxon>
        <taxon>Fungi</taxon>
        <taxon>Dikarya</taxon>
        <taxon>Basidiomycota</taxon>
        <taxon>Agaricomycotina</taxon>
        <taxon>Agaricomycetes</taxon>
        <taxon>Agaricomycetidae</taxon>
        <taxon>Agaricales</taxon>
        <taxon>Agaricineae</taxon>
        <taxon>Strophariaceae</taxon>
        <taxon>Psilocybe</taxon>
    </lineage>
</organism>
<dbReference type="EMBL" id="JAACJJ010000014">
    <property type="protein sequence ID" value="KAF5327239.1"/>
    <property type="molecule type" value="Genomic_DNA"/>
</dbReference>
<evidence type="ECO:0000313" key="3">
    <source>
        <dbReference type="EMBL" id="KAF5327239.1"/>
    </source>
</evidence>
<dbReference type="PANTHER" id="PTHR10039:SF14">
    <property type="entry name" value="NACHT DOMAIN-CONTAINING PROTEIN"/>
    <property type="match status" value="1"/>
</dbReference>
<evidence type="ECO:0000259" key="2">
    <source>
        <dbReference type="Pfam" id="PF24883"/>
    </source>
</evidence>
<protein>
    <recommendedName>
        <fullName evidence="2">Nephrocystin 3-like N-terminal domain-containing protein</fullName>
    </recommendedName>
</protein>
<reference evidence="3 4" key="1">
    <citation type="journal article" date="2020" name="ISME J.">
        <title>Uncovering the hidden diversity of litter-decomposition mechanisms in mushroom-forming fungi.</title>
        <authorList>
            <person name="Floudas D."/>
            <person name="Bentzer J."/>
            <person name="Ahren D."/>
            <person name="Johansson T."/>
            <person name="Persson P."/>
            <person name="Tunlid A."/>
        </authorList>
    </citation>
    <scope>NUCLEOTIDE SEQUENCE [LARGE SCALE GENOMIC DNA]</scope>
    <source>
        <strain evidence="3 4">CBS 101986</strain>
    </source>
</reference>
<proteinExistence type="predicted"/>
<dbReference type="Pfam" id="PF24883">
    <property type="entry name" value="NPHP3_N"/>
    <property type="match status" value="1"/>
</dbReference>
<name>A0A8H5F843_9AGAR</name>
<evidence type="ECO:0000313" key="4">
    <source>
        <dbReference type="Proteomes" id="UP000567179"/>
    </source>
</evidence>
<evidence type="ECO:0000256" key="1">
    <source>
        <dbReference type="ARBA" id="ARBA00022737"/>
    </source>
</evidence>
<dbReference type="Gene3D" id="3.40.50.300">
    <property type="entry name" value="P-loop containing nucleotide triphosphate hydrolases"/>
    <property type="match status" value="1"/>
</dbReference>
<dbReference type="InterPro" id="IPR027417">
    <property type="entry name" value="P-loop_NTPase"/>
</dbReference>
<gene>
    <name evidence="3" type="ORF">D9619_004762</name>
</gene>
<feature type="domain" description="Nephrocystin 3-like N-terminal" evidence="2">
    <location>
        <begin position="106"/>
        <end position="258"/>
    </location>
</feature>
<keyword evidence="4" id="KW-1185">Reference proteome</keyword>
<dbReference type="PANTHER" id="PTHR10039">
    <property type="entry name" value="AMELOGENIN"/>
    <property type="match status" value="1"/>
</dbReference>
<comment type="caution">
    <text evidence="3">The sequence shown here is derived from an EMBL/GenBank/DDBJ whole genome shotgun (WGS) entry which is preliminary data.</text>
</comment>
<keyword evidence="1" id="KW-0677">Repeat</keyword>
<dbReference type="OrthoDB" id="5106486at2759"/>
<accession>A0A8H5F843</accession>
<dbReference type="InterPro" id="IPR056884">
    <property type="entry name" value="NPHP3-like_N"/>
</dbReference>